<gene>
    <name evidence="3" type="ORF">D9613_009201</name>
</gene>
<accession>A0A8H4R5V3</accession>
<dbReference type="Proteomes" id="UP000521872">
    <property type="component" value="Unassembled WGS sequence"/>
</dbReference>
<evidence type="ECO:0000259" key="2">
    <source>
        <dbReference type="Pfam" id="PF17667"/>
    </source>
</evidence>
<organism evidence="3 4">
    <name type="scientific">Agrocybe pediades</name>
    <dbReference type="NCBI Taxonomy" id="84607"/>
    <lineage>
        <taxon>Eukaryota</taxon>
        <taxon>Fungi</taxon>
        <taxon>Dikarya</taxon>
        <taxon>Basidiomycota</taxon>
        <taxon>Agaricomycotina</taxon>
        <taxon>Agaricomycetes</taxon>
        <taxon>Agaricomycetidae</taxon>
        <taxon>Agaricales</taxon>
        <taxon>Agaricineae</taxon>
        <taxon>Strophariaceae</taxon>
        <taxon>Agrocybe</taxon>
    </lineage>
</organism>
<feature type="domain" description="Fungal-type protein kinase" evidence="2">
    <location>
        <begin position="141"/>
        <end position="592"/>
    </location>
</feature>
<feature type="region of interest" description="Disordered" evidence="1">
    <location>
        <begin position="695"/>
        <end position="748"/>
    </location>
</feature>
<dbReference type="EMBL" id="JAACJL010000002">
    <property type="protein sequence ID" value="KAF4622297.1"/>
    <property type="molecule type" value="Genomic_DNA"/>
</dbReference>
<protein>
    <recommendedName>
        <fullName evidence="2">Fungal-type protein kinase domain-containing protein</fullName>
    </recommendedName>
</protein>
<dbReference type="PANTHER" id="PTHR38248:SF2">
    <property type="entry name" value="FUNK1 11"/>
    <property type="match status" value="1"/>
</dbReference>
<keyword evidence="4" id="KW-1185">Reference proteome</keyword>
<evidence type="ECO:0000313" key="3">
    <source>
        <dbReference type="EMBL" id="KAF4622297.1"/>
    </source>
</evidence>
<dbReference type="SUPFAM" id="SSF56112">
    <property type="entry name" value="Protein kinase-like (PK-like)"/>
    <property type="match status" value="1"/>
</dbReference>
<dbReference type="Gene3D" id="1.10.510.10">
    <property type="entry name" value="Transferase(Phosphotransferase) domain 1"/>
    <property type="match status" value="1"/>
</dbReference>
<reference evidence="3 4" key="1">
    <citation type="submission" date="2019-12" db="EMBL/GenBank/DDBJ databases">
        <authorList>
            <person name="Floudas D."/>
            <person name="Bentzer J."/>
            <person name="Ahren D."/>
            <person name="Johansson T."/>
            <person name="Persson P."/>
            <person name="Tunlid A."/>
        </authorList>
    </citation>
    <scope>NUCLEOTIDE SEQUENCE [LARGE SCALE GENOMIC DNA]</scope>
    <source>
        <strain evidence="3 4">CBS 102.39</strain>
    </source>
</reference>
<dbReference type="AlphaFoldDB" id="A0A8H4R5V3"/>
<dbReference type="InterPro" id="IPR011009">
    <property type="entry name" value="Kinase-like_dom_sf"/>
</dbReference>
<dbReference type="PANTHER" id="PTHR38248">
    <property type="entry name" value="FUNK1 6"/>
    <property type="match status" value="1"/>
</dbReference>
<feature type="region of interest" description="Disordered" evidence="1">
    <location>
        <begin position="398"/>
        <end position="421"/>
    </location>
</feature>
<dbReference type="InterPro" id="IPR040976">
    <property type="entry name" value="Pkinase_fungal"/>
</dbReference>
<proteinExistence type="predicted"/>
<comment type="caution">
    <text evidence="3">The sequence shown here is derived from an EMBL/GenBank/DDBJ whole genome shotgun (WGS) entry which is preliminary data.</text>
</comment>
<dbReference type="Pfam" id="PF17667">
    <property type="entry name" value="Pkinase_fungal"/>
    <property type="match status" value="1"/>
</dbReference>
<evidence type="ECO:0000256" key="1">
    <source>
        <dbReference type="SAM" id="MobiDB-lite"/>
    </source>
</evidence>
<evidence type="ECO:0000313" key="4">
    <source>
        <dbReference type="Proteomes" id="UP000521872"/>
    </source>
</evidence>
<name>A0A8H4R5V3_9AGAR</name>
<sequence>MAPEILHCDIGQLHKRYAPFEIPDGQVSAILSKVLENTDICTRFGKERGVFKAFSKALPDHEVIECDPLDEIIPAIVRAASDVKEFASTRKLNYIYRSCPRTLDIAELYSSVDAVYEKRCTWCDGAMPHGISQHPPPSKGSNSKIITRNIASVFTFMTKEKSECGNILDNAREVVSATVQIMNEDPRRIFSYGFTIEGFEMTLWYFCKSHFVVAGKIRLDTPDDFKKLIITFISFMFATDEEMGYDPTITVHEADEQTQFTYKLPGCQTRGSFDRFYRTVAIIDDFQSLSITGRSTRVWLVEERKSAEEDALPANDPAVRFVLKDVWLDSKAQTEKEIQDAIFEDMEEFLGNNPLPLEKAELSGMRAKHAHLLRDDEFKRYFMTIVADYKGYETPAYEVEATDSESEPETQTTSPASSEGWRGVDASKRQYRVVFQELCTEVGELGTLGEVMDVLEDILIPLELMHFAGWVHRDISCGNILAYKFPPKINDTESKDPKTGTPDFMPYEILKRDYITISDREVTLHNAQDRNGEGSDADEAMMGEQHARIAKLKMNSSDGQVNPNEDPPRPSYTVVHNPQHDIESLYWLALWTATLRVDHDASRRWARFIFQHSHSLTAERESAFKNDILEALFKQLHPDIAEPFASALDLFRTRLYTGYCTRERSDKVLDLNAYNDVYSYAAKFFQRIQTPSKWRQVKLTSPPRDPPRAKRPCPISSDSSSSSEPVQDRRAFKQSQNPRNDLKSKAGVDSFINSQHLSYTH</sequence>